<dbReference type="InterPro" id="IPR015424">
    <property type="entry name" value="PyrdxlP-dep_Trfase"/>
</dbReference>
<reference evidence="6" key="1">
    <citation type="submission" date="2020-07" db="EMBL/GenBank/DDBJ databases">
        <authorList>
            <person name="Lin J."/>
        </authorList>
    </citation>
    <scope>NUCLEOTIDE SEQUENCE</scope>
</reference>
<dbReference type="GO" id="GO:0004141">
    <property type="term" value="F:dethiobiotin synthase activity"/>
    <property type="evidence" value="ECO:0007669"/>
    <property type="project" value="TreeGrafter"/>
</dbReference>
<dbReference type="PANTHER" id="PTHR42684:SF3">
    <property type="entry name" value="ADENOSYLMETHIONINE-8-AMINO-7-OXONONANOATE AMINOTRANSFERASE"/>
    <property type="match status" value="1"/>
</dbReference>
<accession>A0A6V7PME5</accession>
<dbReference type="InterPro" id="IPR049704">
    <property type="entry name" value="Aminotrans_3_PPA_site"/>
</dbReference>
<keyword evidence="4" id="KW-0663">Pyridoxal phosphate</keyword>
<feature type="compositionally biased region" description="Low complexity" evidence="5">
    <location>
        <begin position="167"/>
        <end position="176"/>
    </location>
</feature>
<dbReference type="FunFam" id="3.40.640.10:FF:000088">
    <property type="entry name" value="Bifunctional dethiobiotin synthetase/7,8-diamino-pelargonic acid aminotransferase"/>
    <property type="match status" value="1"/>
</dbReference>
<dbReference type="EMBL" id="LR862149">
    <property type="protein sequence ID" value="CAD1831985.1"/>
    <property type="molecule type" value="Genomic_DNA"/>
</dbReference>
<dbReference type="GO" id="GO:0005739">
    <property type="term" value="C:mitochondrion"/>
    <property type="evidence" value="ECO:0007669"/>
    <property type="project" value="UniProtKB-SubCell"/>
</dbReference>
<proteinExistence type="predicted"/>
<evidence type="ECO:0000256" key="5">
    <source>
        <dbReference type="SAM" id="MobiDB-lite"/>
    </source>
</evidence>
<dbReference type="GO" id="GO:0009102">
    <property type="term" value="P:biotin biosynthetic process"/>
    <property type="evidence" value="ECO:0007669"/>
    <property type="project" value="TreeGrafter"/>
</dbReference>
<dbReference type="InterPro" id="IPR015422">
    <property type="entry name" value="PyrdxlP-dep_Trfase_small"/>
</dbReference>
<evidence type="ECO:0000256" key="3">
    <source>
        <dbReference type="ARBA" id="ARBA00022679"/>
    </source>
</evidence>
<feature type="region of interest" description="Disordered" evidence="5">
    <location>
        <begin position="51"/>
        <end position="76"/>
    </location>
</feature>
<feature type="compositionally biased region" description="Low complexity" evidence="5">
    <location>
        <begin position="53"/>
        <end position="74"/>
    </location>
</feature>
<dbReference type="Gene3D" id="3.40.50.300">
    <property type="entry name" value="P-loop containing nucleotide triphosphate hydrolases"/>
    <property type="match status" value="1"/>
</dbReference>
<dbReference type="PANTHER" id="PTHR42684">
    <property type="entry name" value="ADENOSYLMETHIONINE-8-AMINO-7-OXONONANOATE AMINOTRANSFERASE"/>
    <property type="match status" value="1"/>
</dbReference>
<dbReference type="AlphaFoldDB" id="A0A6V7PME5"/>
<evidence type="ECO:0000256" key="1">
    <source>
        <dbReference type="ARBA" id="ARBA00004173"/>
    </source>
</evidence>
<dbReference type="CDD" id="cd03109">
    <property type="entry name" value="DTBS"/>
    <property type="match status" value="1"/>
</dbReference>
<evidence type="ECO:0000313" key="6">
    <source>
        <dbReference type="EMBL" id="CAD1831985.1"/>
    </source>
</evidence>
<sequence length="902" mass="98744">MVRKKRSTKHQRPISLRSAQRLTPLINPAAAMPPLSCFALLLRPLRRLPPPRSRSLSSASDAAAATSGDSASGPDLDMDLAAPTFTIWGSNTGVGKTLVSAGLVAAAALAPSPSSFLYLKPLQTGFPSDSDSRFVFRTVSSLFRRRLSGDPAARLPPRLPPPPPRLPAAAAAAEPPSSYEAARIGTGERDDGELNKLVCKTLYAWNEAISPHLAVEREGMAVGDAALRAAVGSCLGSFVRGLGDEWKGTRVWRVIETAGGVASPGPSGTLQCDLYRLPGILVGDGRLGGISSTISAYESLTMRGYDVTAVIFEDNGLSNEVPLLSYLRNRVPVFVLPPIPKDPSNDLMEWFCESASIFSSLQETMISFHSERIQRLRSMKRKARNILWWPFTQHDLVPEELVTVIDSRCGESFSIHKVRHGEEMIVPQFDACGSWWTQGPDSTLQTELARDMGYSAARYGHVMFPENVYEPALHCAEVLLGGVGKGWASRTFYSDNGSTAIEIALKMAFRKYLLDHGILLDYEKGILSERCIQLKVLALNGSYHGDTLGAMEAQAPSSYTTFLQQPWYSGRGLFLQPPITFISNEIWNISLPDSLQSNQLKPENLRFSSLDDVFSQCRDSLAIARIYSEYISEHLSKHSELSPSTHIGALIVEPVVQGAGGMRMIDPLFQRILVKECQNRKIPVIFDEVFTGFWRLGRESAAELLGCLPDIACYAKLMTGGVIPLAATLTTEAVFESFRGDSKLMALLHGHSYTAHAMGCTSAAKAIQWFRDSSTNPNLDCEGKRLNELWDLTLVHKISSLPNIKRVIALGTLCAVELKSEGSDAGYASLYASSLVQQLREDGVYIRPLGNIIYLMCGPCTSADFCTQQLHKVYQRICDFDCGRVKESESHENASEPQIIAA</sequence>
<organism evidence="6">
    <name type="scientific">Ananas comosus var. bracteatus</name>
    <name type="common">red pineapple</name>
    <dbReference type="NCBI Taxonomy" id="296719"/>
    <lineage>
        <taxon>Eukaryota</taxon>
        <taxon>Viridiplantae</taxon>
        <taxon>Streptophyta</taxon>
        <taxon>Embryophyta</taxon>
        <taxon>Tracheophyta</taxon>
        <taxon>Spermatophyta</taxon>
        <taxon>Magnoliopsida</taxon>
        <taxon>Liliopsida</taxon>
        <taxon>Poales</taxon>
        <taxon>Bromeliaceae</taxon>
        <taxon>Bromelioideae</taxon>
        <taxon>Ananas</taxon>
    </lineage>
</organism>
<feature type="region of interest" description="Disordered" evidence="5">
    <location>
        <begin position="150"/>
        <end position="186"/>
    </location>
</feature>
<keyword evidence="2" id="KW-0032">Aminotransferase</keyword>
<dbReference type="Gene3D" id="3.90.1150.10">
    <property type="entry name" value="Aspartate Aminotransferase, domain 1"/>
    <property type="match status" value="1"/>
</dbReference>
<dbReference type="Gene3D" id="3.40.640.10">
    <property type="entry name" value="Type I PLP-dependent aspartate aminotransferase-like (Major domain)"/>
    <property type="match status" value="1"/>
</dbReference>
<dbReference type="GO" id="GO:0004015">
    <property type="term" value="F:adenosylmethionine-8-amino-7-oxononanoate transaminase activity"/>
    <property type="evidence" value="ECO:0007669"/>
    <property type="project" value="TreeGrafter"/>
</dbReference>
<comment type="subcellular location">
    <subcellularLocation>
        <location evidence="1">Mitochondrion</location>
    </subcellularLocation>
</comment>
<protein>
    <recommendedName>
        <fullName evidence="7">Bifunctional dethiobiotin synthetase/7,8-diamino-pelargonic acid aminotransferase, mitochondrial</fullName>
    </recommendedName>
</protein>
<evidence type="ECO:0000256" key="2">
    <source>
        <dbReference type="ARBA" id="ARBA00022576"/>
    </source>
</evidence>
<dbReference type="Pfam" id="PF00202">
    <property type="entry name" value="Aminotran_3"/>
    <property type="match status" value="1"/>
</dbReference>
<dbReference type="Pfam" id="PF13500">
    <property type="entry name" value="AAA_26"/>
    <property type="match status" value="1"/>
</dbReference>
<evidence type="ECO:0000256" key="4">
    <source>
        <dbReference type="ARBA" id="ARBA00022898"/>
    </source>
</evidence>
<name>A0A6V7PME5_ANACO</name>
<dbReference type="SUPFAM" id="SSF52540">
    <property type="entry name" value="P-loop containing nucleoside triphosphate hydrolases"/>
    <property type="match status" value="1"/>
</dbReference>
<dbReference type="InterPro" id="IPR015421">
    <property type="entry name" value="PyrdxlP-dep_Trfase_major"/>
</dbReference>
<keyword evidence="3" id="KW-0808">Transferase</keyword>
<dbReference type="SUPFAM" id="SSF53383">
    <property type="entry name" value="PLP-dependent transferases"/>
    <property type="match status" value="1"/>
</dbReference>
<gene>
    <name evidence="6" type="ORF">CB5_LOCUS15196</name>
</gene>
<dbReference type="PROSITE" id="PS00600">
    <property type="entry name" value="AA_TRANSFER_CLASS_3"/>
    <property type="match status" value="1"/>
</dbReference>
<dbReference type="InterPro" id="IPR027417">
    <property type="entry name" value="P-loop_NTPase"/>
</dbReference>
<dbReference type="InterPro" id="IPR005814">
    <property type="entry name" value="Aminotrans_3"/>
</dbReference>
<evidence type="ECO:0008006" key="7">
    <source>
        <dbReference type="Google" id="ProtNLM"/>
    </source>
</evidence>
<dbReference type="FunFam" id="3.90.1150.10:FF:000090">
    <property type="entry name" value="Bifunctional dethiobiotin synthetase/7,8-diamino-pelargonic acid aminotransferase, mitochondrial"/>
    <property type="match status" value="1"/>
</dbReference>
<feature type="compositionally biased region" description="Pro residues" evidence="5">
    <location>
        <begin position="157"/>
        <end position="166"/>
    </location>
</feature>
<dbReference type="GO" id="GO:0030170">
    <property type="term" value="F:pyridoxal phosphate binding"/>
    <property type="evidence" value="ECO:0007669"/>
    <property type="project" value="InterPro"/>
</dbReference>